<protein>
    <submittedName>
        <fullName evidence="3">Tetratricopeptide</fullName>
    </submittedName>
</protein>
<dbReference type="PROSITE" id="PS50005">
    <property type="entry name" value="TPR"/>
    <property type="match status" value="9"/>
</dbReference>
<evidence type="ECO:0000313" key="3">
    <source>
        <dbReference type="EMBL" id="KKD39198.1"/>
    </source>
</evidence>
<name>A0A0F5YKB1_9CYAN</name>
<dbReference type="PATRIC" id="fig|1637645.4.peg.6313"/>
<dbReference type="InterPro" id="IPR011990">
    <property type="entry name" value="TPR-like_helical_dom_sf"/>
</dbReference>
<reference evidence="3 4" key="1">
    <citation type="submission" date="2015-06" db="EMBL/GenBank/DDBJ databases">
        <title>Draft genome assembly of filamentous brackish cyanobacterium Limnoraphis robusta strain CS-951.</title>
        <authorList>
            <person name="Willis A."/>
            <person name="Parks M."/>
            <person name="Burford M.A."/>
        </authorList>
    </citation>
    <scope>NUCLEOTIDE SEQUENCE [LARGE SCALE GENOMIC DNA]</scope>
    <source>
        <strain evidence="3 4">CS-951</strain>
    </source>
</reference>
<evidence type="ECO:0000259" key="2">
    <source>
        <dbReference type="Pfam" id="PF12770"/>
    </source>
</evidence>
<evidence type="ECO:0000256" key="1">
    <source>
        <dbReference type="PROSITE-ProRule" id="PRU00339"/>
    </source>
</evidence>
<proteinExistence type="predicted"/>
<evidence type="ECO:0000313" key="4">
    <source>
        <dbReference type="Proteomes" id="UP000033607"/>
    </source>
</evidence>
<dbReference type="AlphaFoldDB" id="A0A0F5YKB1"/>
<feature type="repeat" description="TPR" evidence="1">
    <location>
        <begin position="65"/>
        <end position="98"/>
    </location>
</feature>
<feature type="repeat" description="TPR" evidence="1">
    <location>
        <begin position="265"/>
        <end position="298"/>
    </location>
</feature>
<dbReference type="PANTHER" id="PTHR10098:SF108">
    <property type="entry name" value="TETRATRICOPEPTIDE REPEAT PROTEIN 28"/>
    <property type="match status" value="1"/>
</dbReference>
<comment type="caution">
    <text evidence="3">The sequence shown here is derived from an EMBL/GenBank/DDBJ whole genome shotgun (WGS) entry which is preliminary data.</text>
</comment>
<dbReference type="EMBL" id="LATL02000322">
    <property type="protein sequence ID" value="KKD39198.1"/>
    <property type="molecule type" value="Genomic_DNA"/>
</dbReference>
<dbReference type="Proteomes" id="UP000033607">
    <property type="component" value="Unassembled WGS sequence"/>
</dbReference>
<feature type="repeat" description="TPR" evidence="1">
    <location>
        <begin position="145"/>
        <end position="178"/>
    </location>
</feature>
<dbReference type="PANTHER" id="PTHR10098">
    <property type="entry name" value="RAPSYN-RELATED"/>
    <property type="match status" value="1"/>
</dbReference>
<dbReference type="InterPro" id="IPR019734">
    <property type="entry name" value="TPR_rpt"/>
</dbReference>
<feature type="repeat" description="TPR" evidence="1">
    <location>
        <begin position="385"/>
        <end position="418"/>
    </location>
</feature>
<feature type="repeat" description="TPR" evidence="1">
    <location>
        <begin position="185"/>
        <end position="218"/>
    </location>
</feature>
<dbReference type="InterPro" id="IPR024983">
    <property type="entry name" value="CHAT_dom"/>
</dbReference>
<keyword evidence="1" id="KW-0802">TPR repeat</keyword>
<feature type="repeat" description="TPR" evidence="1">
    <location>
        <begin position="345"/>
        <end position="378"/>
    </location>
</feature>
<organism evidence="3 4">
    <name type="scientific">Limnoraphis robusta CS-951</name>
    <dbReference type="NCBI Taxonomy" id="1637645"/>
    <lineage>
        <taxon>Bacteria</taxon>
        <taxon>Bacillati</taxon>
        <taxon>Cyanobacteriota</taxon>
        <taxon>Cyanophyceae</taxon>
        <taxon>Oscillatoriophycideae</taxon>
        <taxon>Oscillatoriales</taxon>
        <taxon>Sirenicapillariaceae</taxon>
        <taxon>Limnoraphis</taxon>
    </lineage>
</organism>
<dbReference type="Pfam" id="PF12770">
    <property type="entry name" value="CHAT"/>
    <property type="match status" value="1"/>
</dbReference>
<dbReference type="Pfam" id="PF13424">
    <property type="entry name" value="TPR_12"/>
    <property type="match status" value="5"/>
</dbReference>
<sequence>METYPITKQESSLIQGEKLSLNPTTQQLLQTGQQQFQTSQFKAALNTYQQALALFRQTNNKRGEAETLFNIGVIYRILSQYSQATEFVEQALEIAESLNYQNLIASALSERGVIAYSLSQFPEALKFYQQAIELSQKIGDRHTEGRTLDHLGVVYRRQGNYNRALSLHQQALAILQELNQKSPQALVLNNIGIVYSRQGNYPNALEYNQKALAISREFGDRYIESRILLSLGVVYQNLSQYSQAQKFFQEALNIQKEIGAQIGVGQTLNSIGAIYYTLGQFNEALKFYQQALTLREEIGDIAGTAQALNNMGLVYEVQKQYNKALEFYQQSLKIRQEIGERPGEGNSLNNIGFIYNINQQYTQALEVYQQALIIRQTLGDRFGEATTLNNLGLVYNNLENQTEALVAYQQALGIFQEIANPEGERSTLSSMGEIFDKQNKVELAIIFYKKSVNVTEAIRQNISGLSTEQQQSYTGTVADTYRRLADLLLQQNRVLEAQQVLDLLKVQELDEYLNNVRGNNQTSEGIELLPQEQQAYQEYTQIQNQIVQLGTELNELRIISPEERSPEQNRRIVELENIQQQVRQDFNNFIENPEVQAKLQQLSQTTGGQNLDLPNLNRLQRQLRQIEPTAVLLYPLILENRVELILVTPFNPPIHRSVTIERKVLNQVIVDFRLDIVRPSVPLNQVKISAQRLYEILIKPLEGDLTQANAKTIIYAPDSVLRYIPISALHDGNQWLIERFNINNITAASLTDLSSQDSKELRVLAGAFSSGNYQVQVGSRQFSFDGLTYAGLEVQNIAKRVPQTTTLINREFNRNAVIPFLNDHTIVHLATHAAFVPGQPEDSFILLGDGDRLTLREIETLNLPNVTLVILSACQTAVGGQLGNGEEILGLGYQMQQAGVLATIASLWIVNDQGTQVFMEAFYNALLSGKYTKAEALRQAQVNLSQNLIQDNRFSHPYYWAPFILIGNGLSTF</sequence>
<dbReference type="Gene3D" id="1.25.40.10">
    <property type="entry name" value="Tetratricopeptide repeat domain"/>
    <property type="match status" value="3"/>
</dbReference>
<feature type="repeat" description="TPR" evidence="1">
    <location>
        <begin position="105"/>
        <end position="138"/>
    </location>
</feature>
<accession>A0A0F5YKB1</accession>
<dbReference type="SUPFAM" id="SSF48452">
    <property type="entry name" value="TPR-like"/>
    <property type="match status" value="3"/>
</dbReference>
<feature type="repeat" description="TPR" evidence="1">
    <location>
        <begin position="225"/>
        <end position="258"/>
    </location>
</feature>
<feature type="domain" description="CHAT" evidence="2">
    <location>
        <begin position="689"/>
        <end position="968"/>
    </location>
</feature>
<gene>
    <name evidence="3" type="ORF">WN50_04750</name>
</gene>
<feature type="repeat" description="TPR" evidence="1">
    <location>
        <begin position="305"/>
        <end position="338"/>
    </location>
</feature>
<dbReference type="PROSITE" id="PS50293">
    <property type="entry name" value="TPR_REGION"/>
    <property type="match status" value="3"/>
</dbReference>
<dbReference type="SMART" id="SM00028">
    <property type="entry name" value="TPR"/>
    <property type="match status" value="11"/>
</dbReference>